<dbReference type="InterPro" id="IPR011712">
    <property type="entry name" value="Sig_transdc_His_kin_sub3_dim/P"/>
</dbReference>
<dbReference type="Gene3D" id="1.20.5.1930">
    <property type="match status" value="1"/>
</dbReference>
<gene>
    <name evidence="18" type="ORF">ARC78_01845</name>
</gene>
<feature type="domain" description="Histidine kinase" evidence="16">
    <location>
        <begin position="441"/>
        <end position="629"/>
    </location>
</feature>
<dbReference type="GO" id="GO:0046983">
    <property type="term" value="F:protein dimerization activity"/>
    <property type="evidence" value="ECO:0007669"/>
    <property type="project" value="InterPro"/>
</dbReference>
<dbReference type="SMART" id="SM00091">
    <property type="entry name" value="PAS"/>
    <property type="match status" value="2"/>
</dbReference>
<keyword evidence="8" id="KW-0808">Transferase</keyword>
<dbReference type="SMART" id="SM00387">
    <property type="entry name" value="HATPase_c"/>
    <property type="match status" value="1"/>
</dbReference>
<dbReference type="CDD" id="cd00130">
    <property type="entry name" value="PAS"/>
    <property type="match status" value="2"/>
</dbReference>
<comment type="subcellular location">
    <subcellularLocation>
        <location evidence="3">Cytoplasm</location>
    </subcellularLocation>
</comment>
<keyword evidence="19" id="KW-1185">Reference proteome</keyword>
<dbReference type="PROSITE" id="PS50112">
    <property type="entry name" value="PAS"/>
    <property type="match status" value="2"/>
</dbReference>
<evidence type="ECO:0000256" key="9">
    <source>
        <dbReference type="ARBA" id="ARBA00022723"/>
    </source>
</evidence>
<dbReference type="EC" id="2.7.13.3" evidence="4"/>
<dbReference type="EMBL" id="LLXS01000045">
    <property type="protein sequence ID" value="KRG39486.1"/>
    <property type="molecule type" value="Genomic_DNA"/>
</dbReference>
<dbReference type="InterPro" id="IPR004358">
    <property type="entry name" value="Sig_transdc_His_kin-like_C"/>
</dbReference>
<dbReference type="InterPro" id="IPR050482">
    <property type="entry name" value="Sensor_HK_TwoCompSys"/>
</dbReference>
<evidence type="ECO:0000259" key="17">
    <source>
        <dbReference type="PROSITE" id="PS50112"/>
    </source>
</evidence>
<dbReference type="AlphaFoldDB" id="A0A0R0AC49"/>
<dbReference type="Pfam" id="PF02518">
    <property type="entry name" value="HATPase_c"/>
    <property type="match status" value="1"/>
</dbReference>
<dbReference type="GO" id="GO:0046872">
    <property type="term" value="F:metal ion binding"/>
    <property type="evidence" value="ECO:0007669"/>
    <property type="project" value="UniProtKB-KW"/>
</dbReference>
<dbReference type="InterPro" id="IPR035965">
    <property type="entry name" value="PAS-like_dom_sf"/>
</dbReference>
<comment type="caution">
    <text evidence="18">The sequence shown here is derived from an EMBL/GenBank/DDBJ whole genome shotgun (WGS) entry which is preliminary data.</text>
</comment>
<dbReference type="InterPro" id="IPR000014">
    <property type="entry name" value="PAS"/>
</dbReference>
<sequence>MICVTLLFACALVLTRRWQRCQAQLAYEQERLAHELTEYRQRFECNAGAMLVYDLATWTIRDANPAAEALLGWSRQELGGMTIGQLIPPGSEELLRRHMAQIVARPDSEQHLSTDLQRRDGSIHPAELWGSRLALDGRAARLVNMIDRSAEVATRRQLDTALNRMREVQSIARIGALEIDPVKAQIRLSDEACLLLARRPGPSPTWQPIGDAFRIGENDASELLQSIDAIVKGSAAQLDLLLRVRAMDGRLLTIHLRARLAPVQTGAAPGVIHGTLQDVSEREHSRQLLKEREEQFRELVRVLPDGVVILSEDQVLYINPLGAAQFGYAAEQMLGTPLQSLVTGDDLARVRDYLNLPRRYLDRLPPLIPSMQRQDGSHFLAALSVGDVRYGGRDCRLLVIRDLTELESHRAALETSNRELQALAGRLFSVQEDERRAISRDLHDDIGQSITAIKLAAHAAMHELDATRRNEDIGQIIELVDSTVTRLRNLSMLLRPPQLDALGLQAAVRWQAGQLFRASPVELQMEIGELSQRPDNAIEQACFRIAQESLTNALRHAQASQVQLRLNEAENGQLHLRVIDDGEGFDPDGPRGLGLIVMRERAQSAGGKVEIITAPGEGTCIDLYLPIRASQPLEAAAGL</sequence>
<evidence type="ECO:0000256" key="15">
    <source>
        <dbReference type="ARBA" id="ARBA00030800"/>
    </source>
</evidence>
<evidence type="ECO:0000256" key="2">
    <source>
        <dbReference type="ARBA" id="ARBA00001966"/>
    </source>
</evidence>
<dbReference type="Proteomes" id="UP000050836">
    <property type="component" value="Unassembled WGS sequence"/>
</dbReference>
<accession>A0A0R0AC49</accession>
<dbReference type="InterPro" id="IPR005467">
    <property type="entry name" value="His_kinase_dom"/>
</dbReference>
<dbReference type="NCBIfam" id="TIGR00229">
    <property type="entry name" value="sensory_box"/>
    <property type="match status" value="2"/>
</dbReference>
<protein>
    <recommendedName>
        <fullName evidence="5">Oxygen sensor histidine kinase NreB</fullName>
        <ecNumber evidence="4">2.7.13.3</ecNumber>
    </recommendedName>
    <alternativeName>
        <fullName evidence="15">Nitrogen regulation protein B</fullName>
    </alternativeName>
</protein>
<reference evidence="18 19" key="1">
    <citation type="submission" date="2015-10" db="EMBL/GenBank/DDBJ databases">
        <title>Genome sequencing and analysis of members of genus Stenotrophomonas.</title>
        <authorList>
            <person name="Patil P.P."/>
            <person name="Midha S."/>
            <person name="Patil P.B."/>
        </authorList>
    </citation>
    <scope>NUCLEOTIDE SEQUENCE [LARGE SCALE GENOMIC DNA]</scope>
    <source>
        <strain evidence="18 19">JCM 9942</strain>
    </source>
</reference>
<dbReference type="Pfam" id="PF00989">
    <property type="entry name" value="PAS"/>
    <property type="match status" value="2"/>
</dbReference>
<dbReference type="GO" id="GO:0000155">
    <property type="term" value="F:phosphorelay sensor kinase activity"/>
    <property type="evidence" value="ECO:0007669"/>
    <property type="project" value="InterPro"/>
</dbReference>
<evidence type="ECO:0000313" key="18">
    <source>
        <dbReference type="EMBL" id="KRG39486.1"/>
    </source>
</evidence>
<evidence type="ECO:0000256" key="4">
    <source>
        <dbReference type="ARBA" id="ARBA00012438"/>
    </source>
</evidence>
<dbReference type="InterPro" id="IPR013767">
    <property type="entry name" value="PAS_fold"/>
</dbReference>
<evidence type="ECO:0000256" key="14">
    <source>
        <dbReference type="ARBA" id="ARBA00024827"/>
    </source>
</evidence>
<evidence type="ECO:0000256" key="1">
    <source>
        <dbReference type="ARBA" id="ARBA00000085"/>
    </source>
</evidence>
<evidence type="ECO:0000256" key="5">
    <source>
        <dbReference type="ARBA" id="ARBA00017322"/>
    </source>
</evidence>
<dbReference type="CDD" id="cd16917">
    <property type="entry name" value="HATPase_UhpB-NarQ-NarX-like"/>
    <property type="match status" value="1"/>
</dbReference>
<feature type="domain" description="PAS" evidence="17">
    <location>
        <begin position="292"/>
        <end position="355"/>
    </location>
</feature>
<dbReference type="Gene3D" id="3.30.450.20">
    <property type="entry name" value="PAS domain"/>
    <property type="match status" value="2"/>
</dbReference>
<dbReference type="SUPFAM" id="SSF55785">
    <property type="entry name" value="PYP-like sensor domain (PAS domain)"/>
    <property type="match status" value="2"/>
</dbReference>
<dbReference type="InterPro" id="IPR036890">
    <property type="entry name" value="HATPase_C_sf"/>
</dbReference>
<organism evidence="18 19">
    <name type="scientific">Stenotrophomonas pictorum JCM 9942</name>
    <dbReference type="NCBI Taxonomy" id="1236960"/>
    <lineage>
        <taxon>Bacteria</taxon>
        <taxon>Pseudomonadati</taxon>
        <taxon>Pseudomonadota</taxon>
        <taxon>Gammaproteobacteria</taxon>
        <taxon>Lysobacterales</taxon>
        <taxon>Lysobacteraceae</taxon>
        <taxon>Stenotrophomonas</taxon>
    </lineage>
</organism>
<comment type="cofactor">
    <cofactor evidence="2">
        <name>[4Fe-4S] cluster</name>
        <dbReference type="ChEBI" id="CHEBI:49883"/>
    </cofactor>
</comment>
<evidence type="ECO:0000256" key="6">
    <source>
        <dbReference type="ARBA" id="ARBA00022485"/>
    </source>
</evidence>
<evidence type="ECO:0000256" key="3">
    <source>
        <dbReference type="ARBA" id="ARBA00004496"/>
    </source>
</evidence>
<dbReference type="PANTHER" id="PTHR24421:SF61">
    <property type="entry name" value="OXYGEN SENSOR HISTIDINE KINASE NREB"/>
    <property type="match status" value="1"/>
</dbReference>
<proteinExistence type="predicted"/>
<dbReference type="InterPro" id="IPR003594">
    <property type="entry name" value="HATPase_dom"/>
</dbReference>
<dbReference type="PROSITE" id="PS50109">
    <property type="entry name" value="HIS_KIN"/>
    <property type="match status" value="1"/>
</dbReference>
<evidence type="ECO:0000259" key="16">
    <source>
        <dbReference type="PROSITE" id="PS50109"/>
    </source>
</evidence>
<dbReference type="PRINTS" id="PR00344">
    <property type="entry name" value="BCTRLSENSOR"/>
</dbReference>
<evidence type="ECO:0000256" key="8">
    <source>
        <dbReference type="ARBA" id="ARBA00022679"/>
    </source>
</evidence>
<dbReference type="GO" id="GO:0005737">
    <property type="term" value="C:cytoplasm"/>
    <property type="evidence" value="ECO:0007669"/>
    <property type="project" value="UniProtKB-SubCell"/>
</dbReference>
<feature type="domain" description="PAS" evidence="17">
    <location>
        <begin position="35"/>
        <end position="106"/>
    </location>
</feature>
<keyword evidence="11" id="KW-0408">Iron</keyword>
<name>A0A0R0AC49_9GAMM</name>
<keyword evidence="6" id="KW-0004">4Fe-4S</keyword>
<evidence type="ECO:0000256" key="11">
    <source>
        <dbReference type="ARBA" id="ARBA00023004"/>
    </source>
</evidence>
<dbReference type="Gene3D" id="3.30.565.10">
    <property type="entry name" value="Histidine kinase-like ATPase, C-terminal domain"/>
    <property type="match status" value="1"/>
</dbReference>
<keyword evidence="9" id="KW-0479">Metal-binding</keyword>
<dbReference type="GO" id="GO:0051539">
    <property type="term" value="F:4 iron, 4 sulfur cluster binding"/>
    <property type="evidence" value="ECO:0007669"/>
    <property type="project" value="UniProtKB-KW"/>
</dbReference>
<comment type="catalytic activity">
    <reaction evidence="1">
        <text>ATP + protein L-histidine = ADP + protein N-phospho-L-histidine.</text>
        <dbReference type="EC" id="2.7.13.3"/>
    </reaction>
</comment>
<evidence type="ECO:0000256" key="13">
    <source>
        <dbReference type="ARBA" id="ARBA00023014"/>
    </source>
</evidence>
<dbReference type="GO" id="GO:0016020">
    <property type="term" value="C:membrane"/>
    <property type="evidence" value="ECO:0007669"/>
    <property type="project" value="InterPro"/>
</dbReference>
<keyword evidence="7" id="KW-0963">Cytoplasm</keyword>
<keyword evidence="13" id="KW-0411">Iron-sulfur</keyword>
<comment type="function">
    <text evidence="14">Member of the two-component regulatory system NreB/NreC involved in the control of dissimilatory nitrate/nitrite reduction in response to oxygen. NreB functions as a direct oxygen sensor histidine kinase which is autophosphorylated, in the absence of oxygen, probably at the conserved histidine residue, and transfers its phosphate group probably to a conserved aspartate residue of NreC. NreB/NreC activates the expression of the nitrate (narGHJI) and nitrite (nir) reductase operons, as well as the putative nitrate transporter gene narT.</text>
</comment>
<dbReference type="Pfam" id="PF07730">
    <property type="entry name" value="HisKA_3"/>
    <property type="match status" value="1"/>
</dbReference>
<evidence type="ECO:0000256" key="12">
    <source>
        <dbReference type="ARBA" id="ARBA00023012"/>
    </source>
</evidence>
<keyword evidence="10" id="KW-0418">Kinase</keyword>
<dbReference type="GO" id="GO:0006355">
    <property type="term" value="P:regulation of DNA-templated transcription"/>
    <property type="evidence" value="ECO:0007669"/>
    <property type="project" value="InterPro"/>
</dbReference>
<keyword evidence="12" id="KW-0902">Two-component regulatory system</keyword>
<dbReference type="PANTHER" id="PTHR24421">
    <property type="entry name" value="NITRATE/NITRITE SENSOR PROTEIN NARX-RELATED"/>
    <property type="match status" value="1"/>
</dbReference>
<evidence type="ECO:0000313" key="19">
    <source>
        <dbReference type="Proteomes" id="UP000050836"/>
    </source>
</evidence>
<dbReference type="SUPFAM" id="SSF55874">
    <property type="entry name" value="ATPase domain of HSP90 chaperone/DNA topoisomerase II/histidine kinase"/>
    <property type="match status" value="1"/>
</dbReference>
<evidence type="ECO:0000256" key="10">
    <source>
        <dbReference type="ARBA" id="ARBA00022777"/>
    </source>
</evidence>
<evidence type="ECO:0000256" key="7">
    <source>
        <dbReference type="ARBA" id="ARBA00022490"/>
    </source>
</evidence>